<comment type="catalytic activity">
    <reaction evidence="8">
        <text>L-seryl-[protein] + ATP = 3-O-(5'-adenylyl)-L-seryl-[protein] + diphosphate</text>
        <dbReference type="Rhea" id="RHEA:58120"/>
        <dbReference type="Rhea" id="RHEA-COMP:9863"/>
        <dbReference type="Rhea" id="RHEA-COMP:15073"/>
        <dbReference type="ChEBI" id="CHEBI:29999"/>
        <dbReference type="ChEBI" id="CHEBI:30616"/>
        <dbReference type="ChEBI" id="CHEBI:33019"/>
        <dbReference type="ChEBI" id="CHEBI:142516"/>
        <dbReference type="EC" id="2.7.7.108"/>
    </reaction>
</comment>
<comment type="cofactor">
    <cofactor evidence="8">
        <name>Mg(2+)</name>
        <dbReference type="ChEBI" id="CHEBI:18420"/>
    </cofactor>
    <cofactor evidence="8">
        <name>Mn(2+)</name>
        <dbReference type="ChEBI" id="CHEBI:29035"/>
    </cofactor>
</comment>
<feature type="binding site" evidence="8">
    <location>
        <position position="89"/>
    </location>
    <ligand>
        <name>ATP</name>
        <dbReference type="ChEBI" id="CHEBI:30616"/>
    </ligand>
</feature>
<proteinExistence type="inferred from homology"/>
<dbReference type="GO" id="GO:0005524">
    <property type="term" value="F:ATP binding"/>
    <property type="evidence" value="ECO:0007669"/>
    <property type="project" value="UniProtKB-UniRule"/>
</dbReference>
<feature type="binding site" evidence="8">
    <location>
        <position position="118"/>
    </location>
    <ligand>
        <name>ATP</name>
        <dbReference type="ChEBI" id="CHEBI:30616"/>
    </ligand>
</feature>
<feature type="binding site" evidence="8">
    <location>
        <position position="105"/>
    </location>
    <ligand>
        <name>ATP</name>
        <dbReference type="ChEBI" id="CHEBI:30616"/>
    </ligand>
</feature>
<dbReference type="Proteomes" id="UP000051870">
    <property type="component" value="Unassembled WGS sequence"/>
</dbReference>
<dbReference type="NCBIfam" id="NF000658">
    <property type="entry name" value="PRK00029.1"/>
    <property type="match status" value="1"/>
</dbReference>
<sequence length="468" mass="51548">MALQIPFENTYVRLPDRLFTRTHPVPVKAPELLAFNHPLARDLGISGDDDIEELARVFGGNEIPDGADPLAQLYAAHQFGHWNPQLGDGRAVLLGEVKGRDLQLKGSGRTPYSRNGDGRAWVGPVLREFVVSEAMHALGIPTTRALAAVATGETIQRETTLPGAVLTRVASSHIRVGTFQALAARQDQAGLQALFDYACERHYPDVSDPLGFLKAVIARQASLVSQWMSVGFIHGVMNTDNCAISGETIDYGPCAFMDAYHPMTVFSSIDRTGRYAYAAQADIIVWNMAQLATALVLLMPDSDLAVEEFTKAIHAMPDLLQELWSQTLLRKIGIRNARKGDSELSASLLQMMTDQGADFTNTFAALGTDTAQDQFVDRDAFESWARTWRNRIEGEDDPYGVMRATNPVLIPRNHRIEQMIQAAVTGDMAPFSRLMQALSAPFDDTSEFADLRRPPLENERVRATFCGT</sequence>
<dbReference type="AlphaFoldDB" id="A0A0P1I7P5"/>
<reference evidence="10" key="1">
    <citation type="submission" date="2015-09" db="EMBL/GenBank/DDBJ databases">
        <authorList>
            <person name="Rodrigo-Torres Lidia"/>
            <person name="Arahal R.David."/>
        </authorList>
    </citation>
    <scope>NUCLEOTIDE SEQUENCE [LARGE SCALE GENOMIC DNA]</scope>
    <source>
        <strain evidence="10">CECT 7735</strain>
    </source>
</reference>
<dbReference type="PANTHER" id="PTHR32057">
    <property type="entry name" value="PROTEIN ADENYLYLTRANSFERASE SELO, MITOCHONDRIAL"/>
    <property type="match status" value="1"/>
</dbReference>
<dbReference type="GO" id="GO:0070733">
    <property type="term" value="F:AMPylase activity"/>
    <property type="evidence" value="ECO:0007669"/>
    <property type="project" value="UniProtKB-EC"/>
</dbReference>
<dbReference type="InterPro" id="IPR003846">
    <property type="entry name" value="SelO"/>
</dbReference>
<dbReference type="EC" id="2.7.7.108" evidence="8"/>
<feature type="binding site" evidence="8">
    <location>
        <position position="87"/>
    </location>
    <ligand>
        <name>ATP</name>
        <dbReference type="ChEBI" id="CHEBI:30616"/>
    </ligand>
</feature>
<comment type="similarity">
    <text evidence="1 8">Belongs to the SELO family.</text>
</comment>
<dbReference type="PANTHER" id="PTHR32057:SF14">
    <property type="entry name" value="PROTEIN ADENYLYLTRANSFERASE SELO, MITOCHONDRIAL"/>
    <property type="match status" value="1"/>
</dbReference>
<dbReference type="RefSeq" id="WP_058310956.1">
    <property type="nucleotide sequence ID" value="NZ_CYTW01000001.1"/>
</dbReference>
<evidence type="ECO:0000256" key="5">
    <source>
        <dbReference type="ARBA" id="ARBA00022741"/>
    </source>
</evidence>
<keyword evidence="3 8" id="KW-0548">Nucleotidyltransferase</keyword>
<comment type="catalytic activity">
    <reaction evidence="8">
        <text>L-seryl-[protein] + UTP = O-(5'-uridylyl)-L-seryl-[protein] + diphosphate</text>
        <dbReference type="Rhea" id="RHEA:64604"/>
        <dbReference type="Rhea" id="RHEA-COMP:9863"/>
        <dbReference type="Rhea" id="RHEA-COMP:16635"/>
        <dbReference type="ChEBI" id="CHEBI:29999"/>
        <dbReference type="ChEBI" id="CHEBI:33019"/>
        <dbReference type="ChEBI" id="CHEBI:46398"/>
        <dbReference type="ChEBI" id="CHEBI:156051"/>
    </reaction>
</comment>
<keyword evidence="2 8" id="KW-0808">Transferase</keyword>
<evidence type="ECO:0000313" key="9">
    <source>
        <dbReference type="EMBL" id="CUJ95512.1"/>
    </source>
</evidence>
<feature type="binding site" evidence="8">
    <location>
        <position position="250"/>
    </location>
    <ligand>
        <name>ATP</name>
        <dbReference type="ChEBI" id="CHEBI:30616"/>
    </ligand>
</feature>
<feature type="binding site" evidence="8">
    <location>
        <position position="168"/>
    </location>
    <ligand>
        <name>ATP</name>
        <dbReference type="ChEBI" id="CHEBI:30616"/>
    </ligand>
</feature>
<keyword evidence="10" id="KW-1185">Reference proteome</keyword>
<evidence type="ECO:0000256" key="8">
    <source>
        <dbReference type="HAMAP-Rule" id="MF_00692"/>
    </source>
</evidence>
<comment type="catalytic activity">
    <reaction evidence="8">
        <text>L-histidyl-[protein] + UTP = N(tele)-(5'-uridylyl)-L-histidyl-[protein] + diphosphate</text>
        <dbReference type="Rhea" id="RHEA:83891"/>
        <dbReference type="Rhea" id="RHEA-COMP:9745"/>
        <dbReference type="Rhea" id="RHEA-COMP:20239"/>
        <dbReference type="ChEBI" id="CHEBI:29979"/>
        <dbReference type="ChEBI" id="CHEBI:33019"/>
        <dbReference type="ChEBI" id="CHEBI:46398"/>
        <dbReference type="ChEBI" id="CHEBI:233474"/>
    </reaction>
</comment>
<evidence type="ECO:0000313" key="10">
    <source>
        <dbReference type="Proteomes" id="UP000051870"/>
    </source>
</evidence>
<feature type="binding site" evidence="8">
    <location>
        <position position="250"/>
    </location>
    <ligand>
        <name>Mg(2+)</name>
        <dbReference type="ChEBI" id="CHEBI:18420"/>
    </ligand>
</feature>
<evidence type="ECO:0000256" key="1">
    <source>
        <dbReference type="ARBA" id="ARBA00009747"/>
    </source>
</evidence>
<organism evidence="9 10">
    <name type="scientific">Shimia thalassica</name>
    <dbReference type="NCBI Taxonomy" id="1715693"/>
    <lineage>
        <taxon>Bacteria</taxon>
        <taxon>Pseudomonadati</taxon>
        <taxon>Pseudomonadota</taxon>
        <taxon>Alphaproteobacteria</taxon>
        <taxon>Rhodobacterales</taxon>
        <taxon>Roseobacteraceae</taxon>
    </lineage>
</organism>
<dbReference type="Pfam" id="PF02696">
    <property type="entry name" value="SelO"/>
    <property type="match status" value="1"/>
</dbReference>
<evidence type="ECO:0000256" key="4">
    <source>
        <dbReference type="ARBA" id="ARBA00022723"/>
    </source>
</evidence>
<comment type="catalytic activity">
    <reaction evidence="8">
        <text>L-tyrosyl-[protein] + UTP = O-(5'-uridylyl)-L-tyrosyl-[protein] + diphosphate</text>
        <dbReference type="Rhea" id="RHEA:83887"/>
        <dbReference type="Rhea" id="RHEA-COMP:10136"/>
        <dbReference type="Rhea" id="RHEA-COMP:20238"/>
        <dbReference type="ChEBI" id="CHEBI:33019"/>
        <dbReference type="ChEBI" id="CHEBI:46398"/>
        <dbReference type="ChEBI" id="CHEBI:46858"/>
        <dbReference type="ChEBI" id="CHEBI:90602"/>
    </reaction>
</comment>
<dbReference type="STRING" id="1715693.PH7735_01877"/>
<accession>A0A0P1I7P5</accession>
<comment type="catalytic activity">
    <reaction evidence="8">
        <text>L-tyrosyl-[protein] + ATP = O-(5'-adenylyl)-L-tyrosyl-[protein] + diphosphate</text>
        <dbReference type="Rhea" id="RHEA:54288"/>
        <dbReference type="Rhea" id="RHEA-COMP:10136"/>
        <dbReference type="Rhea" id="RHEA-COMP:13846"/>
        <dbReference type="ChEBI" id="CHEBI:30616"/>
        <dbReference type="ChEBI" id="CHEBI:33019"/>
        <dbReference type="ChEBI" id="CHEBI:46858"/>
        <dbReference type="ChEBI" id="CHEBI:83624"/>
        <dbReference type="EC" id="2.7.7.108"/>
    </reaction>
</comment>
<evidence type="ECO:0000256" key="7">
    <source>
        <dbReference type="ARBA" id="ARBA00022842"/>
    </source>
</evidence>
<protein>
    <recommendedName>
        <fullName evidence="8">Protein nucleotidyltransferase YdiU</fullName>
        <ecNumber evidence="8">2.7.7.-</ecNumber>
    </recommendedName>
    <alternativeName>
        <fullName evidence="8">Protein adenylyltransferase YdiU</fullName>
        <ecNumber evidence="8">2.7.7.108</ecNumber>
    </alternativeName>
    <alternativeName>
        <fullName evidence="8">Protein uridylyltransferase YdiU</fullName>
        <ecNumber evidence="8">2.7.7.-</ecNumber>
    </alternativeName>
</protein>
<keyword evidence="8" id="KW-0464">Manganese</keyword>
<dbReference type="HAMAP" id="MF_00692">
    <property type="entry name" value="SelO"/>
    <property type="match status" value="1"/>
</dbReference>
<keyword evidence="4 8" id="KW-0479">Metal-binding</keyword>
<evidence type="ECO:0000256" key="3">
    <source>
        <dbReference type="ARBA" id="ARBA00022695"/>
    </source>
</evidence>
<feature type="binding site" evidence="8">
    <location>
        <position position="175"/>
    </location>
    <ligand>
        <name>ATP</name>
        <dbReference type="ChEBI" id="CHEBI:30616"/>
    </ligand>
</feature>
<dbReference type="GO" id="GO:0030145">
    <property type="term" value="F:manganese ion binding"/>
    <property type="evidence" value="ECO:0007669"/>
    <property type="project" value="UniProtKB-UniRule"/>
</dbReference>
<name>A0A0P1I7P5_9RHOB</name>
<feature type="active site" description="Proton acceptor" evidence="8">
    <location>
        <position position="240"/>
    </location>
</feature>
<keyword evidence="7 8" id="KW-0460">Magnesium</keyword>
<feature type="binding site" evidence="8">
    <location>
        <position position="241"/>
    </location>
    <ligand>
        <name>Mg(2+)</name>
        <dbReference type="ChEBI" id="CHEBI:18420"/>
    </ligand>
</feature>
<dbReference type="GO" id="GO:0000287">
    <property type="term" value="F:magnesium ion binding"/>
    <property type="evidence" value="ECO:0007669"/>
    <property type="project" value="UniProtKB-UniRule"/>
</dbReference>
<dbReference type="EMBL" id="CYTW01000001">
    <property type="protein sequence ID" value="CUJ95512.1"/>
    <property type="molecule type" value="Genomic_DNA"/>
</dbReference>
<dbReference type="GeneID" id="83880915"/>
<evidence type="ECO:0000256" key="2">
    <source>
        <dbReference type="ARBA" id="ARBA00022679"/>
    </source>
</evidence>
<comment type="function">
    <text evidence="8">Nucleotidyltransferase involved in the post-translational modification of proteins. It can catalyze the addition of adenosine monophosphate (AMP) or uridine monophosphate (UMP) to a protein, resulting in modifications known as AMPylation and UMPylation.</text>
</comment>
<feature type="binding site" evidence="8">
    <location>
        <position position="90"/>
    </location>
    <ligand>
        <name>ATP</name>
        <dbReference type="ChEBI" id="CHEBI:30616"/>
    </ligand>
</feature>
<comment type="catalytic activity">
    <reaction evidence="8">
        <text>L-threonyl-[protein] + ATP = 3-O-(5'-adenylyl)-L-threonyl-[protein] + diphosphate</text>
        <dbReference type="Rhea" id="RHEA:54292"/>
        <dbReference type="Rhea" id="RHEA-COMP:11060"/>
        <dbReference type="Rhea" id="RHEA-COMP:13847"/>
        <dbReference type="ChEBI" id="CHEBI:30013"/>
        <dbReference type="ChEBI" id="CHEBI:30616"/>
        <dbReference type="ChEBI" id="CHEBI:33019"/>
        <dbReference type="ChEBI" id="CHEBI:138113"/>
        <dbReference type="EC" id="2.7.7.108"/>
    </reaction>
</comment>
<evidence type="ECO:0000256" key="6">
    <source>
        <dbReference type="ARBA" id="ARBA00022840"/>
    </source>
</evidence>
<feature type="binding site" evidence="8">
    <location>
        <position position="117"/>
    </location>
    <ligand>
        <name>ATP</name>
        <dbReference type="ChEBI" id="CHEBI:30616"/>
    </ligand>
</feature>
<dbReference type="EC" id="2.7.7.-" evidence="8"/>
<keyword evidence="5 8" id="KW-0547">Nucleotide-binding</keyword>
<gene>
    <name evidence="8" type="primary">ydiU</name>
    <name evidence="8" type="synonym">selO</name>
    <name evidence="9" type="ORF">PH7735_01877</name>
</gene>
<keyword evidence="6 8" id="KW-0067">ATP-binding</keyword>